<reference evidence="2" key="1">
    <citation type="submission" date="2020-08" db="EMBL/GenBank/DDBJ databases">
        <title>Pontibacter sp. SD6 16S ribosomal RNA gene Genome sequencing and assembly.</title>
        <authorList>
            <person name="Kang M."/>
        </authorList>
    </citation>
    <scope>NUCLEOTIDE SEQUENCE</scope>
    <source>
        <strain evidence="2">SD6</strain>
    </source>
</reference>
<proteinExistence type="predicted"/>
<organism evidence="2 3">
    <name type="scientific">Pontibacter cellulosilyticus</name>
    <dbReference type="NCBI Taxonomy" id="1720253"/>
    <lineage>
        <taxon>Bacteria</taxon>
        <taxon>Pseudomonadati</taxon>
        <taxon>Bacteroidota</taxon>
        <taxon>Cytophagia</taxon>
        <taxon>Cytophagales</taxon>
        <taxon>Hymenobacteraceae</taxon>
        <taxon>Pontibacter</taxon>
    </lineage>
</organism>
<accession>A0A923N884</accession>
<evidence type="ECO:0000313" key="3">
    <source>
        <dbReference type="Proteomes" id="UP000603640"/>
    </source>
</evidence>
<dbReference type="InterPro" id="IPR025665">
    <property type="entry name" value="Beta-barrel_OMP_2"/>
</dbReference>
<dbReference type="RefSeq" id="WP_187068031.1">
    <property type="nucleotide sequence ID" value="NZ_JACRVF010000004.1"/>
</dbReference>
<dbReference type="EMBL" id="JACRVF010000004">
    <property type="protein sequence ID" value="MBC5994008.1"/>
    <property type="molecule type" value="Genomic_DNA"/>
</dbReference>
<dbReference type="Proteomes" id="UP000603640">
    <property type="component" value="Unassembled WGS sequence"/>
</dbReference>
<comment type="caution">
    <text evidence="2">The sequence shown here is derived from an EMBL/GenBank/DDBJ whole genome shotgun (WGS) entry which is preliminary data.</text>
</comment>
<dbReference type="Pfam" id="PF13568">
    <property type="entry name" value="OMP_b-brl_2"/>
    <property type="match status" value="1"/>
</dbReference>
<dbReference type="AlphaFoldDB" id="A0A923N884"/>
<name>A0A923N884_9BACT</name>
<protein>
    <submittedName>
        <fullName evidence="2">PorT family protein</fullName>
    </submittedName>
</protein>
<keyword evidence="3" id="KW-1185">Reference proteome</keyword>
<gene>
    <name evidence="2" type="ORF">H8S84_14260</name>
</gene>
<evidence type="ECO:0000313" key="2">
    <source>
        <dbReference type="EMBL" id="MBC5994008.1"/>
    </source>
</evidence>
<feature type="domain" description="Outer membrane protein beta-barrel" evidence="1">
    <location>
        <begin position="56"/>
        <end position="214"/>
    </location>
</feature>
<evidence type="ECO:0000259" key="1">
    <source>
        <dbReference type="Pfam" id="PF13568"/>
    </source>
</evidence>
<sequence length="246" mass="27257">MLDSRDSEGVTVPVFFAEIVIRKIMILMKALRLTALLLLIVAITAHAQGEFSPETMVGLKAGINLSKYSLGSSTQEWAQGYSAGIVLRHVSEPKLGVQLELNLAQRDFAERVDTTRSYRKRINYLELPFMTHITLGRRNTNFNLNFGPSLGYLVSSGDKIPAFDEGDDSSEHYPKETDTPYQLGLCLGAGLIQKTSFGAFSLEGRLTRSLNSTFKTEDNSVSSHNTSITVTVGYLTMLKSKRRPRS</sequence>